<organism evidence="11 12">
    <name type="scientific">Musicola paradisiaca (strain Ech703)</name>
    <name type="common">Dickeya paradisiaca</name>
    <name type="synonym">Dickeya dadantii</name>
    <dbReference type="NCBI Taxonomy" id="579405"/>
    <lineage>
        <taxon>Bacteria</taxon>
        <taxon>Pseudomonadati</taxon>
        <taxon>Pseudomonadota</taxon>
        <taxon>Gammaproteobacteria</taxon>
        <taxon>Enterobacterales</taxon>
        <taxon>Pectobacteriaceae</taxon>
        <taxon>Musicola</taxon>
    </lineage>
</organism>
<reference evidence="11" key="1">
    <citation type="submission" date="2009-06" db="EMBL/GenBank/DDBJ databases">
        <title>Complete sequence of Dickeya dadantii Ech703.</title>
        <authorList>
            <consortium name="US DOE Joint Genome Institute"/>
            <person name="Lucas S."/>
            <person name="Copeland A."/>
            <person name="Lapidus A."/>
            <person name="Glavina del Rio T."/>
            <person name="Dalin E."/>
            <person name="Tice H."/>
            <person name="Bruce D."/>
            <person name="Goodwin L."/>
            <person name="Pitluck S."/>
            <person name="Chertkov O."/>
            <person name="Brettin T."/>
            <person name="Detter J.C."/>
            <person name="Han C."/>
            <person name="Larimer F."/>
            <person name="Land M."/>
            <person name="Hauser L."/>
            <person name="Kyrpides N."/>
            <person name="Mikhailova N."/>
            <person name="Balakrishnan V."/>
            <person name="Glasner J."/>
            <person name="Perna N.T."/>
        </authorList>
    </citation>
    <scope>NUCLEOTIDE SEQUENCE [LARGE SCALE GENOMIC DNA]</scope>
    <source>
        <strain evidence="11">Ech703</strain>
    </source>
</reference>
<dbReference type="GO" id="GO:0015627">
    <property type="term" value="C:type II protein secretion system complex"/>
    <property type="evidence" value="ECO:0007669"/>
    <property type="project" value="InterPro"/>
</dbReference>
<keyword evidence="7" id="KW-0653">Protein transport</keyword>
<evidence type="ECO:0000256" key="7">
    <source>
        <dbReference type="ARBA" id="ARBA00022927"/>
    </source>
</evidence>
<dbReference type="AlphaFoldDB" id="C6C304"/>
<evidence type="ECO:0000256" key="6">
    <source>
        <dbReference type="ARBA" id="ARBA00022692"/>
    </source>
</evidence>
<dbReference type="EMBL" id="CP001654">
    <property type="protein sequence ID" value="ACS85269.1"/>
    <property type="molecule type" value="Genomic_DNA"/>
</dbReference>
<comment type="similarity">
    <text evidence="2">Belongs to the GSP C family.</text>
</comment>
<dbReference type="Gene3D" id="2.30.30.830">
    <property type="match status" value="1"/>
</dbReference>
<dbReference type="PROSITE" id="PS01141">
    <property type="entry name" value="T2SP_C"/>
    <property type="match status" value="1"/>
</dbReference>
<keyword evidence="6" id="KW-0812">Transmembrane</keyword>
<evidence type="ECO:0000256" key="8">
    <source>
        <dbReference type="ARBA" id="ARBA00022989"/>
    </source>
</evidence>
<keyword evidence="9" id="KW-0472">Membrane</keyword>
<proteinExistence type="inferred from homology"/>
<accession>C6C304</accession>
<keyword evidence="5" id="KW-0997">Cell inner membrane</keyword>
<evidence type="ECO:0000256" key="1">
    <source>
        <dbReference type="ARBA" id="ARBA00004533"/>
    </source>
</evidence>
<keyword evidence="12" id="KW-1185">Reference proteome</keyword>
<dbReference type="RefSeq" id="WP_012765086.1">
    <property type="nucleotide sequence ID" value="NC_012880.1"/>
</dbReference>
<gene>
    <name evidence="11" type="ordered locus">Dd703_1469</name>
</gene>
<protein>
    <submittedName>
        <fullName evidence="11">General secretion pathway protein C</fullName>
    </submittedName>
</protein>
<evidence type="ECO:0000256" key="3">
    <source>
        <dbReference type="ARBA" id="ARBA00022448"/>
    </source>
</evidence>
<sequence>MKISQLPPLSPPVVRRVLLGLVLLLICQQLAMLFWRAGFPDNAPAPNSQVMPAQARQQPVRLSDFTLFGISAEKTQPGALDTAQMTNLPLSSLKLMLTGVMVSTNESSRSIAIISKDNQQFSRGINEDVPGYNARIVSIRPDRVILQYQGRYEALELYVSDGGDSDASIPMSQVKEQLQQRASTNMSDFVSFSPIMNGDRLQGYRLNPGPQSDAFYRVGLQDNDLAVGMNGLDLRDQDQAKKAMERMADVHNFTLTVERDGQRQDIYLELGGDE</sequence>
<evidence type="ECO:0000259" key="10">
    <source>
        <dbReference type="Pfam" id="PF11356"/>
    </source>
</evidence>
<dbReference type="KEGG" id="dda:Dd703_1469"/>
<name>C6C304_MUSP7</name>
<dbReference type="SUPFAM" id="SSF50156">
    <property type="entry name" value="PDZ domain-like"/>
    <property type="match status" value="1"/>
</dbReference>
<evidence type="ECO:0000256" key="9">
    <source>
        <dbReference type="ARBA" id="ARBA00023136"/>
    </source>
</evidence>
<dbReference type="InterPro" id="IPR036034">
    <property type="entry name" value="PDZ_sf"/>
</dbReference>
<dbReference type="Gene3D" id="2.30.42.10">
    <property type="match status" value="1"/>
</dbReference>
<dbReference type="HOGENOM" id="CLU_068012_0_1_6"/>
<dbReference type="STRING" id="579405.Dd703_1469"/>
<dbReference type="Pfam" id="PF11356">
    <property type="entry name" value="T2SSC"/>
    <property type="match status" value="1"/>
</dbReference>
<keyword evidence="3" id="KW-0813">Transport</keyword>
<dbReference type="NCBIfam" id="TIGR01713">
    <property type="entry name" value="typeII_sec_gspC"/>
    <property type="match status" value="1"/>
</dbReference>
<evidence type="ECO:0000256" key="2">
    <source>
        <dbReference type="ARBA" id="ARBA00007986"/>
    </source>
</evidence>
<dbReference type="eggNOG" id="COG3031">
    <property type="taxonomic scope" value="Bacteria"/>
</dbReference>
<dbReference type="Proteomes" id="UP000002734">
    <property type="component" value="Chromosome"/>
</dbReference>
<keyword evidence="4" id="KW-1003">Cell membrane</keyword>
<evidence type="ECO:0000256" key="4">
    <source>
        <dbReference type="ARBA" id="ARBA00022475"/>
    </source>
</evidence>
<keyword evidence="8" id="KW-1133">Transmembrane helix</keyword>
<dbReference type="InterPro" id="IPR024961">
    <property type="entry name" value="T2SS_GspC_N"/>
</dbReference>
<evidence type="ECO:0000256" key="5">
    <source>
        <dbReference type="ARBA" id="ARBA00022519"/>
    </source>
</evidence>
<comment type="subcellular location">
    <subcellularLocation>
        <location evidence="1">Cell inner membrane</location>
    </subcellularLocation>
</comment>
<dbReference type="GO" id="GO:0015628">
    <property type="term" value="P:protein secretion by the type II secretion system"/>
    <property type="evidence" value="ECO:0007669"/>
    <property type="project" value="InterPro"/>
</dbReference>
<dbReference type="GO" id="GO:0005886">
    <property type="term" value="C:plasma membrane"/>
    <property type="evidence" value="ECO:0007669"/>
    <property type="project" value="UniProtKB-SubCell"/>
</dbReference>
<feature type="domain" description="Type II secretion system protein GspC N-terminal" evidence="10">
    <location>
        <begin position="21"/>
        <end position="157"/>
    </location>
</feature>
<evidence type="ECO:0000313" key="11">
    <source>
        <dbReference type="EMBL" id="ACS85269.1"/>
    </source>
</evidence>
<evidence type="ECO:0000313" key="12">
    <source>
        <dbReference type="Proteomes" id="UP000002734"/>
    </source>
</evidence>
<dbReference type="InterPro" id="IPR001639">
    <property type="entry name" value="T2SS_protein-GspC"/>
</dbReference>